<dbReference type="PANTHER" id="PTHR43134">
    <property type="entry name" value="SIGNAL RECOGNITION PARTICLE RECEPTOR SUBUNIT ALPHA"/>
    <property type="match status" value="1"/>
</dbReference>
<keyword evidence="6 15" id="KW-0378">Hydrolase</keyword>
<dbReference type="InterPro" id="IPR004390">
    <property type="entry name" value="SR_rcpt_FtsY"/>
</dbReference>
<organism evidence="19 20">
    <name type="scientific">Methylomagnum ishizawai</name>
    <dbReference type="NCBI Taxonomy" id="1760988"/>
    <lineage>
        <taxon>Bacteria</taxon>
        <taxon>Pseudomonadati</taxon>
        <taxon>Pseudomonadota</taxon>
        <taxon>Gammaproteobacteria</taxon>
        <taxon>Methylococcales</taxon>
        <taxon>Methylococcaceae</taxon>
        <taxon>Methylomagnum</taxon>
    </lineage>
</organism>
<feature type="transmembrane region" description="Helical" evidence="16">
    <location>
        <begin position="97"/>
        <end position="117"/>
    </location>
</feature>
<evidence type="ECO:0000256" key="15">
    <source>
        <dbReference type="HAMAP-Rule" id="MF_00920"/>
    </source>
</evidence>
<dbReference type="GO" id="GO:0005047">
    <property type="term" value="F:signal recognition particle binding"/>
    <property type="evidence" value="ECO:0007669"/>
    <property type="project" value="TreeGrafter"/>
</dbReference>
<dbReference type="Gene3D" id="3.40.50.300">
    <property type="entry name" value="P-loop containing nucleotide triphosphate hydrolases"/>
    <property type="match status" value="1"/>
</dbReference>
<dbReference type="InterPro" id="IPR013822">
    <property type="entry name" value="Signal_recog_particl_SRP54_hlx"/>
</dbReference>
<keyword evidence="9 15" id="KW-0342">GTP-binding</keyword>
<dbReference type="SUPFAM" id="SSF52540">
    <property type="entry name" value="P-loop containing nucleoside triphosphate hydrolases"/>
    <property type="match status" value="1"/>
</dbReference>
<dbReference type="NCBIfam" id="TIGR00064">
    <property type="entry name" value="ftsY"/>
    <property type="match status" value="1"/>
</dbReference>
<dbReference type="InterPro" id="IPR042101">
    <property type="entry name" value="SRP54_N_sf"/>
</dbReference>
<dbReference type="SMART" id="SM00962">
    <property type="entry name" value="SRP54"/>
    <property type="match status" value="1"/>
</dbReference>
<keyword evidence="8" id="KW-0350">Heme biosynthesis</keyword>
<dbReference type="RefSeq" id="WP_085211856.1">
    <property type="nucleotide sequence ID" value="NZ_FXAM01000001.1"/>
</dbReference>
<dbReference type="CDD" id="cd17874">
    <property type="entry name" value="FtsY"/>
    <property type="match status" value="1"/>
</dbReference>
<evidence type="ECO:0000256" key="9">
    <source>
        <dbReference type="ARBA" id="ARBA00023134"/>
    </source>
</evidence>
<feature type="transmembrane region" description="Helical" evidence="16">
    <location>
        <begin position="123"/>
        <end position="143"/>
    </location>
</feature>
<dbReference type="Proteomes" id="UP000192923">
    <property type="component" value="Unassembled WGS sequence"/>
</dbReference>
<reference evidence="19 20" key="1">
    <citation type="submission" date="2016-12" db="EMBL/GenBank/DDBJ databases">
        <authorList>
            <person name="Song W.-J."/>
            <person name="Kurnit D.M."/>
        </authorList>
    </citation>
    <scope>NUCLEOTIDE SEQUENCE [LARGE SCALE GENOMIC DNA]</scope>
    <source>
        <strain evidence="19 20">175</strain>
    </source>
</reference>
<dbReference type="GO" id="GO:0006784">
    <property type="term" value="P:heme A biosynthetic process"/>
    <property type="evidence" value="ECO:0007669"/>
    <property type="project" value="InterPro"/>
</dbReference>
<dbReference type="FunFam" id="1.20.120.140:FF:000002">
    <property type="entry name" value="Signal recognition particle receptor FtsY"/>
    <property type="match status" value="1"/>
</dbReference>
<feature type="domain" description="SRP54-type proteins GTP-binding" evidence="18">
    <location>
        <begin position="644"/>
        <end position="657"/>
    </location>
</feature>
<dbReference type="EMBL" id="FXAM01000001">
    <property type="protein sequence ID" value="SMF94458.1"/>
    <property type="molecule type" value="Genomic_DNA"/>
</dbReference>
<evidence type="ECO:0000256" key="5">
    <source>
        <dbReference type="ARBA" id="ARBA00022741"/>
    </source>
</evidence>
<evidence type="ECO:0000256" key="1">
    <source>
        <dbReference type="ARBA" id="ARBA00004141"/>
    </source>
</evidence>
<evidence type="ECO:0000256" key="7">
    <source>
        <dbReference type="ARBA" id="ARBA00022989"/>
    </source>
</evidence>
<feature type="chain" id="PRO_5012306057" description="Signal recognition particle receptor FtsY" evidence="17">
    <location>
        <begin position="22"/>
        <end position="672"/>
    </location>
</feature>
<evidence type="ECO:0000256" key="4">
    <source>
        <dbReference type="ARBA" id="ARBA00022692"/>
    </source>
</evidence>
<feature type="transmembrane region" description="Helical" evidence="16">
    <location>
        <begin position="296"/>
        <end position="318"/>
    </location>
</feature>
<keyword evidence="4 16" id="KW-0812">Transmembrane</keyword>
<comment type="subunit">
    <text evidence="15">Part of the signal recognition particle protein translocation system, which is composed of SRP and FtsY. SRP is a ribonucleoprotein composed of Ffh and a 4.5S RNA molecule.</text>
</comment>
<accession>A0A1Y6CV00</accession>
<dbReference type="STRING" id="1760988.SAMN02949497_1774"/>
<dbReference type="PANTHER" id="PTHR43134:SF1">
    <property type="entry name" value="SIGNAL RECOGNITION PARTICLE RECEPTOR SUBUNIT ALPHA"/>
    <property type="match status" value="1"/>
</dbReference>
<comment type="function">
    <text evidence="14 15">Involved in targeting and insertion of nascent membrane proteins into the cytoplasmic membrane. Acts as a receptor for the complex formed by the signal recognition particle (SRP) and the ribosome-nascent chain (RNC). Interaction with SRP-RNC leads to the transfer of the RNC complex to the Sec translocase for insertion into the membrane, the hydrolysis of GTP by both Ffh and FtsY, and the dissociation of the SRP-FtsY complex into the individual components.</text>
</comment>
<evidence type="ECO:0000256" key="13">
    <source>
        <dbReference type="ARBA" id="ARBA00048027"/>
    </source>
</evidence>
<dbReference type="EC" id="3.6.5.4" evidence="15"/>
<evidence type="ECO:0000256" key="12">
    <source>
        <dbReference type="ARBA" id="ARBA00023444"/>
    </source>
</evidence>
<dbReference type="InterPro" id="IPR000897">
    <property type="entry name" value="SRP54_GTPase_dom"/>
</dbReference>
<keyword evidence="2 15" id="KW-1003">Cell membrane</keyword>
<dbReference type="FunFam" id="3.40.50.300:FF:000053">
    <property type="entry name" value="Signal recognition particle receptor FtsY"/>
    <property type="match status" value="1"/>
</dbReference>
<evidence type="ECO:0000259" key="18">
    <source>
        <dbReference type="PROSITE" id="PS00300"/>
    </source>
</evidence>
<evidence type="ECO:0000256" key="17">
    <source>
        <dbReference type="SAM" id="SignalP"/>
    </source>
</evidence>
<evidence type="ECO:0000256" key="14">
    <source>
        <dbReference type="ARBA" id="ARBA00053570"/>
    </source>
</evidence>
<feature type="transmembrane region" description="Helical" evidence="16">
    <location>
        <begin position="237"/>
        <end position="257"/>
    </location>
</feature>
<comment type="subcellular location">
    <subcellularLocation>
        <location evidence="15">Cell membrane</location>
        <topology evidence="15">Peripheral membrane protein</topology>
        <orientation evidence="15">Cytoplasmic side</orientation>
    </subcellularLocation>
    <subcellularLocation>
        <location evidence="15">Cytoplasm</location>
    </subcellularLocation>
    <subcellularLocation>
        <location evidence="1">Membrane</location>
        <topology evidence="1">Multi-pass membrane protein</topology>
    </subcellularLocation>
</comment>
<dbReference type="GO" id="GO:0003924">
    <property type="term" value="F:GTPase activity"/>
    <property type="evidence" value="ECO:0007669"/>
    <property type="project" value="UniProtKB-UniRule"/>
</dbReference>
<proteinExistence type="inferred from homology"/>
<evidence type="ECO:0000313" key="20">
    <source>
        <dbReference type="Proteomes" id="UP000192923"/>
    </source>
</evidence>
<protein>
    <recommendedName>
        <fullName evidence="15">Signal recognition particle receptor FtsY</fullName>
        <shortName evidence="15">SRP receptor</shortName>
        <ecNumber evidence="15">3.6.5.4</ecNumber>
    </recommendedName>
</protein>
<dbReference type="GO" id="GO:0005525">
    <property type="term" value="F:GTP binding"/>
    <property type="evidence" value="ECO:0007669"/>
    <property type="project" value="UniProtKB-UniRule"/>
</dbReference>
<dbReference type="Pfam" id="PF00448">
    <property type="entry name" value="SRP54"/>
    <property type="match status" value="1"/>
</dbReference>
<comment type="pathway">
    <text evidence="12">Porphyrin-containing compound metabolism.</text>
</comment>
<keyword evidence="10 15" id="KW-0472">Membrane</keyword>
<comment type="catalytic activity">
    <reaction evidence="13 15">
        <text>GTP + H2O = GDP + phosphate + H(+)</text>
        <dbReference type="Rhea" id="RHEA:19669"/>
        <dbReference type="ChEBI" id="CHEBI:15377"/>
        <dbReference type="ChEBI" id="CHEBI:15378"/>
        <dbReference type="ChEBI" id="CHEBI:37565"/>
        <dbReference type="ChEBI" id="CHEBI:43474"/>
        <dbReference type="ChEBI" id="CHEBI:58189"/>
        <dbReference type="EC" id="3.6.5.4"/>
    </reaction>
</comment>
<keyword evidence="20" id="KW-1185">Reference proteome</keyword>
<dbReference type="Gene3D" id="1.20.120.140">
    <property type="entry name" value="Signal recognition particle SRP54, nucleotide-binding domain"/>
    <property type="match status" value="1"/>
</dbReference>
<dbReference type="Pfam" id="PF02881">
    <property type="entry name" value="SRP54_N"/>
    <property type="match status" value="1"/>
</dbReference>
<evidence type="ECO:0000256" key="3">
    <source>
        <dbReference type="ARBA" id="ARBA00022490"/>
    </source>
</evidence>
<sequence length="672" mass="71584">MFRKLTFLTLLLAFCVVAAGAYVRISDAGLGCPDWPGCYGKLWVEPPQPGSGGAEAGFDAVKAWKEMGHRYLAGALGVLMLVLAGLVFTVRENRGRAIAWTYTGLVLVAGQAALGMWTVRLHVLPPVVTAHLLLGLLTLAGLYRLFLTVGPQSAPVGETTGLRWLGRFGLLALFAQLFLGGWVSSNYAALSCPDFPTCLGEPWPEADYAGGFEILRALEPGYLGALLPPSALVAVHWAHRIGAGVVFVLLSVLAMGVTSNPKVPRLSKAGLLLSFLLLVQVGLGVAAVLLRLPVAVAVAHSVVAALLLLDLVHIQYFLGVPRRAEVPAQRPLPVGQEIPVGELPTEIELPPTLVPPPLVEVPARAPADNLFGKLKSGLGKTRGGLTGFLADLALGKKAIDRDLLDDIEAQLLTADIGVTATRDIVDHLTDSLDRNQLADVRTLTAKLREYLYDILAPVDAPLVIPPETRPYVVLVVGVNGVGKTTTIGKLAKRFQQDGHSVMLAAGDTFRAAAVEQLQTWGERNHVHVVAQHTGADSASVIFDAVQAAQARNIDVLIADTAGRLHTKSNLMDELSKIKRIMRRLDETAPHEVLLVVDSGTGQNAINQARQFNDAVGLTGIALTKLDGTAKGGVIFALAKQFGIPIRYIGVGEGIDDLQDFDAKQFIEALFAE</sequence>
<dbReference type="HAMAP" id="MF_00920">
    <property type="entry name" value="FtsY"/>
    <property type="match status" value="1"/>
</dbReference>
<feature type="binding site" evidence="15">
    <location>
        <begin position="559"/>
        <end position="563"/>
    </location>
    <ligand>
        <name>GTP</name>
        <dbReference type="ChEBI" id="CHEBI:37565"/>
    </ligand>
</feature>
<feature type="transmembrane region" description="Helical" evidence="16">
    <location>
        <begin position="164"/>
        <end position="183"/>
    </location>
</feature>
<keyword evidence="17" id="KW-0732">Signal</keyword>
<dbReference type="InterPro" id="IPR003780">
    <property type="entry name" value="COX15/CtaA_fam"/>
</dbReference>
<evidence type="ECO:0000256" key="10">
    <source>
        <dbReference type="ARBA" id="ARBA00023136"/>
    </source>
</evidence>
<dbReference type="Pfam" id="PF02628">
    <property type="entry name" value="COX15-CtaA"/>
    <property type="match status" value="1"/>
</dbReference>
<dbReference type="SUPFAM" id="SSF47364">
    <property type="entry name" value="Domain of the SRP/SRP receptor G-proteins"/>
    <property type="match status" value="1"/>
</dbReference>
<evidence type="ECO:0000256" key="6">
    <source>
        <dbReference type="ARBA" id="ARBA00022801"/>
    </source>
</evidence>
<dbReference type="OrthoDB" id="9804720at2"/>
<feature type="binding site" evidence="15">
    <location>
        <begin position="477"/>
        <end position="484"/>
    </location>
    <ligand>
        <name>GTP</name>
        <dbReference type="ChEBI" id="CHEBI:37565"/>
    </ligand>
</feature>
<keyword evidence="5 15" id="KW-0547">Nucleotide-binding</keyword>
<dbReference type="InterPro" id="IPR036225">
    <property type="entry name" value="SRP/SRP_N"/>
</dbReference>
<feature type="signal peptide" evidence="17">
    <location>
        <begin position="1"/>
        <end position="21"/>
    </location>
</feature>
<evidence type="ECO:0000256" key="11">
    <source>
        <dbReference type="ARBA" id="ARBA00023170"/>
    </source>
</evidence>
<dbReference type="AlphaFoldDB" id="A0A1Y6CV00"/>
<evidence type="ECO:0000256" key="8">
    <source>
        <dbReference type="ARBA" id="ARBA00023133"/>
    </source>
</evidence>
<dbReference type="SMART" id="SM00963">
    <property type="entry name" value="SRP54_N"/>
    <property type="match status" value="1"/>
</dbReference>
<dbReference type="PROSITE" id="PS00300">
    <property type="entry name" value="SRP54"/>
    <property type="match status" value="1"/>
</dbReference>
<dbReference type="SMART" id="SM00382">
    <property type="entry name" value="AAA"/>
    <property type="match status" value="1"/>
</dbReference>
<keyword evidence="11 15" id="KW-0675">Receptor</keyword>
<dbReference type="GO" id="GO:0006614">
    <property type="term" value="P:SRP-dependent cotranslational protein targeting to membrane"/>
    <property type="evidence" value="ECO:0007669"/>
    <property type="project" value="InterPro"/>
</dbReference>
<feature type="binding site" evidence="15">
    <location>
        <begin position="623"/>
        <end position="626"/>
    </location>
    <ligand>
        <name>GTP</name>
        <dbReference type="ChEBI" id="CHEBI:37565"/>
    </ligand>
</feature>
<evidence type="ECO:0000256" key="2">
    <source>
        <dbReference type="ARBA" id="ARBA00022475"/>
    </source>
</evidence>
<dbReference type="GO" id="GO:0005886">
    <property type="term" value="C:plasma membrane"/>
    <property type="evidence" value="ECO:0007669"/>
    <property type="project" value="UniProtKB-SubCell"/>
</dbReference>
<dbReference type="InterPro" id="IPR027417">
    <property type="entry name" value="P-loop_NTPase"/>
</dbReference>
<dbReference type="GO" id="GO:0005737">
    <property type="term" value="C:cytoplasm"/>
    <property type="evidence" value="ECO:0007669"/>
    <property type="project" value="UniProtKB-SubCell"/>
</dbReference>
<keyword evidence="3 15" id="KW-0963">Cytoplasm</keyword>
<name>A0A1Y6CV00_9GAMM</name>
<evidence type="ECO:0000313" key="19">
    <source>
        <dbReference type="EMBL" id="SMF94458.1"/>
    </source>
</evidence>
<feature type="transmembrane region" description="Helical" evidence="16">
    <location>
        <begin position="71"/>
        <end position="90"/>
    </location>
</feature>
<comment type="similarity">
    <text evidence="15">Belongs to the GTP-binding SRP family. FtsY subfamily.</text>
</comment>
<keyword evidence="7 16" id="KW-1133">Transmembrane helix</keyword>
<feature type="transmembrane region" description="Helical" evidence="16">
    <location>
        <begin position="269"/>
        <end position="290"/>
    </location>
</feature>
<gene>
    <name evidence="15" type="primary">ftsY</name>
    <name evidence="19" type="ORF">SAMN02949497_1774</name>
</gene>
<dbReference type="InterPro" id="IPR003593">
    <property type="entry name" value="AAA+_ATPase"/>
</dbReference>
<evidence type="ECO:0000256" key="16">
    <source>
        <dbReference type="SAM" id="Phobius"/>
    </source>
</evidence>